<sequence>MIDLSDVKSEDALPHYDDYKALSSALSAFAPHDGGFDIADGLLHVVRSTEVQSETTCVLSQPSICIVPQGAKQVTLADTTFEYDYRKMVVYSAAVPISIRVTQASKQAPYFCLVIPLQPEALHRLSAKVFPDGVPERKSTRAVYVRDATAGIVSAANRMFSILAEQTDADLLVPHCIDEILIRLLRSKMGPEVLQIAQADSAIRKVSKAISWINSHFEQPLSIDSLASLAGMSVSAFHSHFKAVTALSPLQFQKRLRLQHARTLLREGRSGVTTSALEVGYTSASQFSREYFREFGHPPSQELP</sequence>
<dbReference type="InterPro" id="IPR009594">
    <property type="entry name" value="Tscrpt_reg_HTH_AraC_N"/>
</dbReference>
<dbReference type="Pfam" id="PF12833">
    <property type="entry name" value="HTH_18"/>
    <property type="match status" value="1"/>
</dbReference>
<dbReference type="GO" id="GO:0043565">
    <property type="term" value="F:sequence-specific DNA binding"/>
    <property type="evidence" value="ECO:0007669"/>
    <property type="project" value="InterPro"/>
</dbReference>
<evidence type="ECO:0000259" key="3">
    <source>
        <dbReference type="PROSITE" id="PS01124"/>
    </source>
</evidence>
<dbReference type="AlphaFoldDB" id="A0A5B7YEH3"/>
<feature type="domain" description="HTH araC/xylS-type" evidence="3">
    <location>
        <begin position="207"/>
        <end position="304"/>
    </location>
</feature>
<dbReference type="SUPFAM" id="SSF46689">
    <property type="entry name" value="Homeodomain-like"/>
    <property type="match status" value="2"/>
</dbReference>
<dbReference type="KEGG" id="salk:FBQ74_11020"/>
<dbReference type="InterPro" id="IPR009057">
    <property type="entry name" value="Homeodomain-like_sf"/>
</dbReference>
<keyword evidence="1" id="KW-0805">Transcription regulation</keyword>
<organism evidence="4 5">
    <name type="scientific">Salinimonas iocasae</name>
    <dbReference type="NCBI Taxonomy" id="2572577"/>
    <lineage>
        <taxon>Bacteria</taxon>
        <taxon>Pseudomonadati</taxon>
        <taxon>Pseudomonadota</taxon>
        <taxon>Gammaproteobacteria</taxon>
        <taxon>Alteromonadales</taxon>
        <taxon>Alteromonadaceae</taxon>
        <taxon>Alteromonas/Salinimonas group</taxon>
        <taxon>Salinimonas</taxon>
    </lineage>
</organism>
<dbReference type="Pfam" id="PF06719">
    <property type="entry name" value="AraC_N"/>
    <property type="match status" value="1"/>
</dbReference>
<evidence type="ECO:0000313" key="5">
    <source>
        <dbReference type="Proteomes" id="UP000304912"/>
    </source>
</evidence>
<accession>A0A5B7YEH3</accession>
<protein>
    <submittedName>
        <fullName evidence="4">AraC family transcriptional regulator</fullName>
    </submittedName>
</protein>
<evidence type="ECO:0000256" key="2">
    <source>
        <dbReference type="ARBA" id="ARBA00023163"/>
    </source>
</evidence>
<dbReference type="PANTHER" id="PTHR43436:SF1">
    <property type="entry name" value="TRANSCRIPTIONAL REGULATORY PROTEIN"/>
    <property type="match status" value="1"/>
</dbReference>
<dbReference type="Proteomes" id="UP000304912">
    <property type="component" value="Chromosome"/>
</dbReference>
<name>A0A5B7YEH3_9ALTE</name>
<keyword evidence="2" id="KW-0804">Transcription</keyword>
<proteinExistence type="predicted"/>
<dbReference type="SMART" id="SM00342">
    <property type="entry name" value="HTH_ARAC"/>
    <property type="match status" value="1"/>
</dbReference>
<reference evidence="4 5" key="1">
    <citation type="submission" date="2019-04" db="EMBL/GenBank/DDBJ databases">
        <title>Salinimonas iocasae sp. nov., a halophilic bacterium isolated from the outer tube casing of tubeworms in Okinawa Trough.</title>
        <authorList>
            <person name="Zhang H."/>
            <person name="Wang H."/>
            <person name="Li C."/>
        </authorList>
    </citation>
    <scope>NUCLEOTIDE SEQUENCE [LARGE SCALE GENOMIC DNA]</scope>
    <source>
        <strain evidence="4 5">KX18D6</strain>
    </source>
</reference>
<dbReference type="InterPro" id="IPR018060">
    <property type="entry name" value="HTH_AraC"/>
</dbReference>
<dbReference type="Gene3D" id="1.10.10.60">
    <property type="entry name" value="Homeodomain-like"/>
    <property type="match status" value="2"/>
</dbReference>
<dbReference type="EMBL" id="CP039852">
    <property type="protein sequence ID" value="QCZ93978.1"/>
    <property type="molecule type" value="Genomic_DNA"/>
</dbReference>
<dbReference type="RefSeq" id="WP_139756720.1">
    <property type="nucleotide sequence ID" value="NZ_CP039852.1"/>
</dbReference>
<dbReference type="OrthoDB" id="34150at2"/>
<dbReference type="PROSITE" id="PS01124">
    <property type="entry name" value="HTH_ARAC_FAMILY_2"/>
    <property type="match status" value="1"/>
</dbReference>
<dbReference type="PANTHER" id="PTHR43436">
    <property type="entry name" value="ARAC-FAMILY TRANSCRIPTIONAL REGULATOR"/>
    <property type="match status" value="1"/>
</dbReference>
<evidence type="ECO:0000256" key="1">
    <source>
        <dbReference type="ARBA" id="ARBA00023015"/>
    </source>
</evidence>
<gene>
    <name evidence="4" type="ORF">FBQ74_11020</name>
</gene>
<dbReference type="GO" id="GO:0003700">
    <property type="term" value="F:DNA-binding transcription factor activity"/>
    <property type="evidence" value="ECO:0007669"/>
    <property type="project" value="InterPro"/>
</dbReference>
<evidence type="ECO:0000313" key="4">
    <source>
        <dbReference type="EMBL" id="QCZ93978.1"/>
    </source>
</evidence>
<keyword evidence="5" id="KW-1185">Reference proteome</keyword>